<dbReference type="InterPro" id="IPR036291">
    <property type="entry name" value="NAD(P)-bd_dom_sf"/>
</dbReference>
<dbReference type="OrthoDB" id="9763611at2"/>
<reference evidence="3 4" key="1">
    <citation type="submission" date="2015-07" db="EMBL/GenBank/DDBJ databases">
        <title>The draft genome sequence of Leadbetterella sp. JN14-9.</title>
        <authorList>
            <person name="Liu Y."/>
            <person name="Du J."/>
            <person name="Shao Z."/>
        </authorList>
    </citation>
    <scope>NUCLEOTIDE SEQUENCE [LARGE SCALE GENOMIC DNA]</scope>
    <source>
        <strain evidence="3 4">JN14-9</strain>
    </source>
</reference>
<feature type="domain" description="Gfo/Idh/MocA-like oxidoreductase bacterial type C-terminal" evidence="2">
    <location>
        <begin position="202"/>
        <end position="260"/>
    </location>
</feature>
<dbReference type="Gene3D" id="3.40.50.720">
    <property type="entry name" value="NAD(P)-binding Rossmann-like Domain"/>
    <property type="match status" value="1"/>
</dbReference>
<gene>
    <name evidence="3" type="ORF">AFM12_02220</name>
</gene>
<dbReference type="STRING" id="1605367.AFM12_02220"/>
<dbReference type="SUPFAM" id="SSF55347">
    <property type="entry name" value="Glyceraldehyde-3-phosphate dehydrogenase-like, C-terminal domain"/>
    <property type="match status" value="1"/>
</dbReference>
<proteinExistence type="predicted"/>
<keyword evidence="4" id="KW-1185">Reference proteome</keyword>
<dbReference type="PANTHER" id="PTHR43818">
    <property type="entry name" value="BCDNA.GH03377"/>
    <property type="match status" value="1"/>
</dbReference>
<name>A0A0P7BY70_9BACT</name>
<evidence type="ECO:0000259" key="1">
    <source>
        <dbReference type="Pfam" id="PF01408"/>
    </source>
</evidence>
<evidence type="ECO:0000313" key="3">
    <source>
        <dbReference type="EMBL" id="KPM49450.1"/>
    </source>
</evidence>
<dbReference type="SUPFAM" id="SSF51735">
    <property type="entry name" value="NAD(P)-binding Rossmann-fold domains"/>
    <property type="match status" value="1"/>
</dbReference>
<dbReference type="RefSeq" id="WP_055143646.1">
    <property type="nucleotide sequence ID" value="NZ_JXSZ01000005.1"/>
</dbReference>
<dbReference type="Pfam" id="PF01408">
    <property type="entry name" value="GFO_IDH_MocA"/>
    <property type="match status" value="1"/>
</dbReference>
<dbReference type="InterPro" id="IPR000683">
    <property type="entry name" value="Gfo/Idh/MocA-like_OxRdtase_N"/>
</dbReference>
<evidence type="ECO:0000313" key="4">
    <source>
        <dbReference type="Proteomes" id="UP000050454"/>
    </source>
</evidence>
<accession>A0A0P7BY70</accession>
<dbReference type="InterPro" id="IPR050463">
    <property type="entry name" value="Gfo/Idh/MocA_oxidrdct_glycsds"/>
</dbReference>
<feature type="domain" description="Gfo/Idh/MocA-like oxidoreductase N-terminal" evidence="1">
    <location>
        <begin position="35"/>
        <end position="159"/>
    </location>
</feature>
<comment type="caution">
    <text evidence="3">The sequence shown here is derived from an EMBL/GenBank/DDBJ whole genome shotgun (WGS) entry which is preliminary data.</text>
</comment>
<dbReference type="InterPro" id="IPR006311">
    <property type="entry name" value="TAT_signal"/>
</dbReference>
<dbReference type="InterPro" id="IPR043906">
    <property type="entry name" value="Gfo/Idh/MocA_OxRdtase_bact_C"/>
</dbReference>
<dbReference type="PATRIC" id="fig|1605367.3.peg.1787"/>
<dbReference type="Pfam" id="PF19051">
    <property type="entry name" value="GFO_IDH_MocA_C2"/>
    <property type="match status" value="1"/>
</dbReference>
<dbReference type="EMBL" id="LGTQ01000005">
    <property type="protein sequence ID" value="KPM49450.1"/>
    <property type="molecule type" value="Genomic_DNA"/>
</dbReference>
<dbReference type="AlphaFoldDB" id="A0A0P7BY70"/>
<dbReference type="GO" id="GO:0000166">
    <property type="term" value="F:nucleotide binding"/>
    <property type="evidence" value="ECO:0007669"/>
    <property type="project" value="InterPro"/>
</dbReference>
<protein>
    <submittedName>
        <fullName evidence="3">Oxidoreductase</fullName>
    </submittedName>
</protein>
<organism evidence="3 4">
    <name type="scientific">Jiulongibacter sediminis</name>
    <dbReference type="NCBI Taxonomy" id="1605367"/>
    <lineage>
        <taxon>Bacteria</taxon>
        <taxon>Pseudomonadati</taxon>
        <taxon>Bacteroidota</taxon>
        <taxon>Cytophagia</taxon>
        <taxon>Cytophagales</taxon>
        <taxon>Leadbetterellaceae</taxon>
        <taxon>Jiulongibacter</taxon>
    </lineage>
</organism>
<dbReference type="Proteomes" id="UP000050454">
    <property type="component" value="Unassembled WGS sequence"/>
</dbReference>
<dbReference type="PANTHER" id="PTHR43818:SF5">
    <property type="entry name" value="OXIDOREDUCTASE FAMILY PROTEIN"/>
    <property type="match status" value="1"/>
</dbReference>
<dbReference type="Gene3D" id="3.30.360.10">
    <property type="entry name" value="Dihydrodipicolinate Reductase, domain 2"/>
    <property type="match status" value="1"/>
</dbReference>
<evidence type="ECO:0000259" key="2">
    <source>
        <dbReference type="Pfam" id="PF19051"/>
    </source>
</evidence>
<sequence length="454" mass="50809">MNLNRRTFIKGTAASLALSSVAARGAVINPEKTYRVALLGTGWYGKSDLFRLIQVANVEVVGLCDVDTKQLSQAQEMVSKRQKSGKKPNGYGNYKDLLAKEKPEIVLIGSPDHWHPLMCIDAIKSGAHVFVQKPISVDVIEGEAMLAAARKYNKVVQVGTQRRSTPFLKEAKEKYIDTGKLGKISHVDICCYYPMRNGSNPPLQAVPDHLDYEMWTGPAPLRPYDGLPHIRWWRAFMEYGNGVVGDMCVHMLDAVRWSMDLGWPKKISSTGGIWVQKDAKSNITDTQTALFEYDDLNIVWNHRTWGSPADPKYPWSYKFYGDKGTLECSTMMYDYTPLRGVDAEPEHVDVVIDRTNYPEDLTEERIELNAAPAMRAHMLDFLAAIENGGRPVADIEQGHISTASCILANISQSLGGRDLVYDPKTRTVVGDPEATALLMRPYREGYVHPHPDHV</sequence>
<dbReference type="PROSITE" id="PS51318">
    <property type="entry name" value="TAT"/>
    <property type="match status" value="1"/>
</dbReference>